<proteinExistence type="predicted"/>
<dbReference type="EMBL" id="CABPRY010000013">
    <property type="protein sequence ID" value="VVE39651.1"/>
    <property type="molecule type" value="Genomic_DNA"/>
</dbReference>
<accession>A0A5E4XT64</accession>
<dbReference type="AlphaFoldDB" id="A0A5E4XT64"/>
<name>A0A5E4XT64_9BURK</name>
<sequence length="34" mass="3588">MDGTVGAIRDVAWRGSDNSLTLAWALLWPSEGAA</sequence>
<protein>
    <submittedName>
        <fullName evidence="1">Uncharacterized protein</fullName>
    </submittedName>
</protein>
<reference evidence="1 2" key="1">
    <citation type="submission" date="2019-08" db="EMBL/GenBank/DDBJ databases">
        <authorList>
            <person name="Peeters C."/>
        </authorList>
    </citation>
    <scope>NUCLEOTIDE SEQUENCE [LARGE SCALE GENOMIC DNA]</scope>
    <source>
        <strain evidence="1 2">LMG 31107</strain>
    </source>
</reference>
<evidence type="ECO:0000313" key="2">
    <source>
        <dbReference type="Proteomes" id="UP000396788"/>
    </source>
</evidence>
<gene>
    <name evidence="1" type="ORF">PCE31107_04088</name>
</gene>
<evidence type="ECO:0000313" key="1">
    <source>
        <dbReference type="EMBL" id="VVE39651.1"/>
    </source>
</evidence>
<dbReference type="Proteomes" id="UP000396788">
    <property type="component" value="Unassembled WGS sequence"/>
</dbReference>
<organism evidence="1 2">
    <name type="scientific">Pandoraea cepalis</name>
    <dbReference type="NCBI Taxonomy" id="2508294"/>
    <lineage>
        <taxon>Bacteria</taxon>
        <taxon>Pseudomonadati</taxon>
        <taxon>Pseudomonadota</taxon>
        <taxon>Betaproteobacteria</taxon>
        <taxon>Burkholderiales</taxon>
        <taxon>Burkholderiaceae</taxon>
        <taxon>Pandoraea</taxon>
    </lineage>
</organism>